<dbReference type="InterPro" id="IPR052037">
    <property type="entry name" value="LPS_export_LptA"/>
</dbReference>
<dbReference type="InterPro" id="IPR005653">
    <property type="entry name" value="OstA-like_N"/>
</dbReference>
<comment type="similarity">
    <text evidence="4">Belongs to the LptA family.</text>
</comment>
<keyword evidence="3 4" id="KW-0574">Periplasm</keyword>
<comment type="subcellular location">
    <subcellularLocation>
        <location evidence="4">Periplasm</location>
    </subcellularLocation>
</comment>
<keyword evidence="2 4" id="KW-0732">Signal</keyword>
<proteinExistence type="inferred from homology"/>
<dbReference type="PANTHER" id="PTHR36504">
    <property type="entry name" value="LIPOPOLYSACCHARIDE EXPORT SYSTEM PROTEIN LPTA"/>
    <property type="match status" value="1"/>
</dbReference>
<dbReference type="NCBIfam" id="TIGR03002">
    <property type="entry name" value="outer_YhbN_LptA"/>
    <property type="match status" value="1"/>
</dbReference>
<feature type="signal peptide" evidence="4">
    <location>
        <begin position="1"/>
        <end position="31"/>
    </location>
</feature>
<evidence type="ECO:0000313" key="7">
    <source>
        <dbReference type="Proteomes" id="UP001269819"/>
    </source>
</evidence>
<dbReference type="InterPro" id="IPR014340">
    <property type="entry name" value="LptA"/>
</dbReference>
<dbReference type="Pfam" id="PF03968">
    <property type="entry name" value="LptD_N"/>
    <property type="match status" value="1"/>
</dbReference>
<dbReference type="Gene3D" id="2.60.450.10">
    <property type="entry name" value="Lipopolysaccharide (LPS) transport protein A like domain"/>
    <property type="match status" value="1"/>
</dbReference>
<evidence type="ECO:0000259" key="5">
    <source>
        <dbReference type="Pfam" id="PF03968"/>
    </source>
</evidence>
<dbReference type="Proteomes" id="UP001269819">
    <property type="component" value="Unassembled WGS sequence"/>
</dbReference>
<comment type="function">
    <text evidence="4">Involved in the assembly of lipopolysaccharide (LPS). Required for the translocation of LPS from the inner membrane to the outer membrane. May form a bridge between the inner membrane and the outer membrane, via interactions with LptC and LptD, thereby facilitating LPS transfer across the periplasm.</text>
</comment>
<comment type="caution">
    <text evidence="6">The sequence shown here is derived from an EMBL/GenBank/DDBJ whole genome shotgun (WGS) entry which is preliminary data.</text>
</comment>
<dbReference type="PANTHER" id="PTHR36504:SF1">
    <property type="entry name" value="LIPOPOLYSACCHARIDE EXPORT SYSTEM PROTEIN LPTA"/>
    <property type="match status" value="1"/>
</dbReference>
<keyword evidence="7" id="KW-1185">Reference proteome</keyword>
<feature type="chain" id="PRO_5044939131" description="Lipopolysaccharide export system protein LptA" evidence="4">
    <location>
        <begin position="32"/>
        <end position="182"/>
    </location>
</feature>
<evidence type="ECO:0000256" key="1">
    <source>
        <dbReference type="ARBA" id="ARBA00022448"/>
    </source>
</evidence>
<feature type="domain" description="Organic solvent tolerance-like N-terminal" evidence="5">
    <location>
        <begin position="42"/>
        <end position="149"/>
    </location>
</feature>
<evidence type="ECO:0000256" key="4">
    <source>
        <dbReference type="HAMAP-Rule" id="MF_01914"/>
    </source>
</evidence>
<gene>
    <name evidence="4 6" type="primary">lptA</name>
    <name evidence="6" type="ORF">RYS15_00190</name>
</gene>
<evidence type="ECO:0000256" key="2">
    <source>
        <dbReference type="ARBA" id="ARBA00022729"/>
    </source>
</evidence>
<evidence type="ECO:0000256" key="3">
    <source>
        <dbReference type="ARBA" id="ARBA00022764"/>
    </source>
</evidence>
<accession>A0ABU3VS23</accession>
<name>A0ABU3VS23_9GAMM</name>
<comment type="subunit">
    <text evidence="4">Component of the lipopolysaccharide transport and assembly complex.</text>
</comment>
<organism evidence="6 7">
    <name type="scientific">Marinobacter xestospongiae</name>
    <dbReference type="NCBI Taxonomy" id="994319"/>
    <lineage>
        <taxon>Bacteria</taxon>
        <taxon>Pseudomonadati</taxon>
        <taxon>Pseudomonadota</taxon>
        <taxon>Gammaproteobacteria</taxon>
        <taxon>Pseudomonadales</taxon>
        <taxon>Marinobacteraceae</taxon>
        <taxon>Marinobacter</taxon>
    </lineage>
</organism>
<dbReference type="HAMAP" id="MF_01914">
    <property type="entry name" value="LPS_assembly_LptA"/>
    <property type="match status" value="1"/>
</dbReference>
<dbReference type="RefSeq" id="WP_316972100.1">
    <property type="nucleotide sequence ID" value="NZ_JAWIIJ010000001.1"/>
</dbReference>
<protein>
    <recommendedName>
        <fullName evidence="4">Lipopolysaccharide export system protein LptA</fullName>
    </recommendedName>
</protein>
<evidence type="ECO:0000313" key="6">
    <source>
        <dbReference type="EMBL" id="MDV2077074.1"/>
    </source>
</evidence>
<reference evidence="6 7" key="1">
    <citation type="submission" date="2023-10" db="EMBL/GenBank/DDBJ databases">
        <title>Characteristics and mechanism of a salt-tolerant marine origin heterotrophic nitrifying- aerobic denitrifying bacteria Marinobacter xestospongiae HN1.</title>
        <authorList>
            <person name="Qi R."/>
        </authorList>
    </citation>
    <scope>NUCLEOTIDE SEQUENCE [LARGE SCALE GENOMIC DNA]</scope>
    <source>
        <strain evidence="6 7">HN1</strain>
    </source>
</reference>
<sequence length="182" mass="19415" precursor="true">MSLPQTPPLKRLSRVCTAVLASVLLAAPAVAFDLDSDAPITVNAAHARLDDSQGVATYTGDVVVAQQGTRLSADKVVLYRDDQGLSRIEATGTPARYSQTTAGQTAATEASAERIIYNATESQLTFERNAMIEQSGNLFRGSRILYDTRNRVVTAEGDNGGNGEGRVEMVIQPRGRAQSDSN</sequence>
<keyword evidence="1 4" id="KW-0813">Transport</keyword>
<dbReference type="EMBL" id="JAWIIJ010000001">
    <property type="protein sequence ID" value="MDV2077074.1"/>
    <property type="molecule type" value="Genomic_DNA"/>
</dbReference>